<evidence type="ECO:0000313" key="2">
    <source>
        <dbReference type="EMBL" id="MBX8643107.1"/>
    </source>
</evidence>
<dbReference type="SUPFAM" id="SSF53850">
    <property type="entry name" value="Periplasmic binding protein-like II"/>
    <property type="match status" value="1"/>
</dbReference>
<dbReference type="GO" id="GO:0015689">
    <property type="term" value="P:molybdate ion transport"/>
    <property type="evidence" value="ECO:0007669"/>
    <property type="project" value="TreeGrafter"/>
</dbReference>
<dbReference type="PANTHER" id="PTHR30632">
    <property type="entry name" value="MOLYBDATE-BINDING PERIPLASMIC PROTEIN"/>
    <property type="match status" value="1"/>
</dbReference>
<comment type="caution">
    <text evidence="2">The sequence shown here is derived from an EMBL/GenBank/DDBJ whole genome shotgun (WGS) entry which is preliminary data.</text>
</comment>
<sequence length="344" mass="36230">MKLTAGKKAKMIAALLVTAVAIAAAVSVSLSKRGTGDLVVYTADAYVKETAMLLQGFHKQTGVPVAPPRGGGSYADAREIGGGAPADILISVALNAYDRNYLAERYSGWAIAFASDQMVIAYSNATLNNSRAADVVNALQTAASSNSSRSFQTAFSELTSGEVKIGISNPESDPAGLRAYLLLYIAGYLYAGNTTYFAQRANASGSIVSSPSAAELVSPLEFGSIQFLFIYKSAAISDHLKYIQLPAELSQGDPALASFYSMFTYSLPGGTVRGSPIFLYVSVMGNISLTREAYSFLSYLLNNTGMLSSFGLLPLATPLLFANYTNSRIMALLGQGRIAEGGTL</sequence>
<dbReference type="AlphaFoldDB" id="A0A8J8CCZ3"/>
<comment type="similarity">
    <text evidence="1">Belongs to the bacterial solute-binding protein 1 family. WtpA subfamily.</text>
</comment>
<protein>
    <submittedName>
        <fullName evidence="2">Substrate-binding domain-containing protein</fullName>
    </submittedName>
</protein>
<name>A0A8J8CCZ3_9ARCH</name>
<proteinExistence type="inferred from homology"/>
<dbReference type="GO" id="GO:0030973">
    <property type="term" value="F:molybdate ion binding"/>
    <property type="evidence" value="ECO:0007669"/>
    <property type="project" value="TreeGrafter"/>
</dbReference>
<organism evidence="2 3">
    <name type="scientific">Candidatus Sysuiplasma superficiale</name>
    <dbReference type="NCBI Taxonomy" id="2823368"/>
    <lineage>
        <taxon>Archaea</taxon>
        <taxon>Methanobacteriati</taxon>
        <taxon>Thermoplasmatota</taxon>
        <taxon>Thermoplasmata</taxon>
        <taxon>Candidatus Sysuiplasmatales</taxon>
        <taxon>Candidatus Sysuiplasmataceae</taxon>
        <taxon>Candidatus Sysuiplasma</taxon>
    </lineage>
</organism>
<dbReference type="Pfam" id="PF13531">
    <property type="entry name" value="SBP_bac_11"/>
    <property type="match status" value="1"/>
</dbReference>
<dbReference type="InterPro" id="IPR050682">
    <property type="entry name" value="ModA/WtpA"/>
</dbReference>
<dbReference type="Gene3D" id="3.40.190.10">
    <property type="entry name" value="Periplasmic binding protein-like II"/>
    <property type="match status" value="2"/>
</dbReference>
<evidence type="ECO:0000256" key="1">
    <source>
        <dbReference type="ARBA" id="ARBA00009438"/>
    </source>
</evidence>
<dbReference type="PANTHER" id="PTHR30632:SF16">
    <property type="entry name" value="MOLYBDATE_TUNGSTATE-BINDING PROTEIN WTPA"/>
    <property type="match status" value="1"/>
</dbReference>
<accession>A0A8J8CCZ3</accession>
<evidence type="ECO:0000313" key="3">
    <source>
        <dbReference type="Proteomes" id="UP000750197"/>
    </source>
</evidence>
<dbReference type="Proteomes" id="UP000750197">
    <property type="component" value="Unassembled WGS sequence"/>
</dbReference>
<dbReference type="EMBL" id="JAHEAC010000001">
    <property type="protein sequence ID" value="MBX8643107.1"/>
    <property type="molecule type" value="Genomic_DNA"/>
</dbReference>
<gene>
    <name evidence="2" type="ORF">KIY12_00015</name>
</gene>
<reference evidence="2" key="1">
    <citation type="submission" date="2021-05" db="EMBL/GenBank/DDBJ databases">
        <title>Genomic insights into ecological role and evolution of a novel Thermoplasmata order Candidatus Sysuiplasmatales.</title>
        <authorList>
            <person name="Yuan Y."/>
        </authorList>
    </citation>
    <scope>NUCLEOTIDE SEQUENCE</scope>
    <source>
        <strain evidence="2">TUT19-bin139</strain>
    </source>
</reference>